<gene>
    <name evidence="1" type="ORF">BP01DRAFT_381004</name>
</gene>
<name>A0A318ZS23_9EURO</name>
<dbReference type="AlphaFoldDB" id="A0A318ZS23"/>
<protein>
    <submittedName>
        <fullName evidence="1">Uncharacterized protein</fullName>
    </submittedName>
</protein>
<dbReference type="RefSeq" id="XP_025433145.1">
    <property type="nucleotide sequence ID" value="XM_025577274.1"/>
</dbReference>
<proteinExistence type="predicted"/>
<sequence>MATNSDFSLCTVTSTEDADWPALEVRLKTAFVLLRSRFPNFPHFYGFCEFYTFVRCYRAVGPDERQNENQTQYGMVPCFDDEDPGEEPRREFVDLQTDSDSLREWTRDEVRRFRPLQAAELDFPGLCVKFESPFRETSSPVNSCFALDDASSRCKEHASFQNFIAGI</sequence>
<accession>A0A318ZS23</accession>
<organism evidence="1 2">
    <name type="scientific">Aspergillus saccharolyticus JOP 1030-1</name>
    <dbReference type="NCBI Taxonomy" id="1450539"/>
    <lineage>
        <taxon>Eukaryota</taxon>
        <taxon>Fungi</taxon>
        <taxon>Dikarya</taxon>
        <taxon>Ascomycota</taxon>
        <taxon>Pezizomycotina</taxon>
        <taxon>Eurotiomycetes</taxon>
        <taxon>Eurotiomycetidae</taxon>
        <taxon>Eurotiales</taxon>
        <taxon>Aspergillaceae</taxon>
        <taxon>Aspergillus</taxon>
        <taxon>Aspergillus subgen. Circumdati</taxon>
    </lineage>
</organism>
<dbReference type="GeneID" id="37078503"/>
<evidence type="ECO:0000313" key="1">
    <source>
        <dbReference type="EMBL" id="PYH47163.1"/>
    </source>
</evidence>
<keyword evidence="2" id="KW-1185">Reference proteome</keyword>
<reference evidence="1 2" key="1">
    <citation type="submission" date="2016-12" db="EMBL/GenBank/DDBJ databases">
        <title>The genomes of Aspergillus section Nigri reveals drivers in fungal speciation.</title>
        <authorList>
            <consortium name="DOE Joint Genome Institute"/>
            <person name="Vesth T.C."/>
            <person name="Nybo J."/>
            <person name="Theobald S."/>
            <person name="Brandl J."/>
            <person name="Frisvad J.C."/>
            <person name="Nielsen K.F."/>
            <person name="Lyhne E.K."/>
            <person name="Kogle M.E."/>
            <person name="Kuo A."/>
            <person name="Riley R."/>
            <person name="Clum A."/>
            <person name="Nolan M."/>
            <person name="Lipzen A."/>
            <person name="Salamov A."/>
            <person name="Henrissat B."/>
            <person name="Wiebenga A."/>
            <person name="De Vries R.P."/>
            <person name="Grigoriev I.V."/>
            <person name="Mortensen U.H."/>
            <person name="Andersen M.R."/>
            <person name="Baker S.E."/>
        </authorList>
    </citation>
    <scope>NUCLEOTIDE SEQUENCE [LARGE SCALE GENOMIC DNA]</scope>
    <source>
        <strain evidence="1 2">JOP 1030-1</strain>
    </source>
</reference>
<evidence type="ECO:0000313" key="2">
    <source>
        <dbReference type="Proteomes" id="UP000248349"/>
    </source>
</evidence>
<dbReference type="Proteomes" id="UP000248349">
    <property type="component" value="Unassembled WGS sequence"/>
</dbReference>
<dbReference type="EMBL" id="KZ821225">
    <property type="protein sequence ID" value="PYH47163.1"/>
    <property type="molecule type" value="Genomic_DNA"/>
</dbReference>